<evidence type="ECO:0000313" key="3">
    <source>
        <dbReference type="Proteomes" id="UP000662873"/>
    </source>
</evidence>
<name>A0A809RBN7_9BACT</name>
<dbReference type="Proteomes" id="UP000662873">
    <property type="component" value="Chromosome"/>
</dbReference>
<dbReference type="AlphaFoldDB" id="A0A809RBN7"/>
<keyword evidence="1" id="KW-0732">Signal</keyword>
<organism evidence="2 3">
    <name type="scientific">Candidatus Nitrosymbiomonas proteolyticus</name>
    <dbReference type="NCBI Taxonomy" id="2608984"/>
    <lineage>
        <taxon>Bacteria</taxon>
        <taxon>Bacillati</taxon>
        <taxon>Armatimonadota</taxon>
        <taxon>Armatimonadota incertae sedis</taxon>
        <taxon>Candidatus Nitrosymbiomonas</taxon>
    </lineage>
</organism>
<dbReference type="KEGG" id="npy:NPRO_16430"/>
<feature type="signal peptide" evidence="1">
    <location>
        <begin position="1"/>
        <end position="21"/>
    </location>
</feature>
<evidence type="ECO:0000313" key="2">
    <source>
        <dbReference type="EMBL" id="BBO24048.1"/>
    </source>
</evidence>
<proteinExistence type="predicted"/>
<protein>
    <recommendedName>
        <fullName evidence="4">DUF3108 domain-containing protein</fullName>
    </recommendedName>
</protein>
<sequence>MNSIRTALLLSLATSAILATASFQGHTLKFSGKAGDVSTYRLTGEFEAQGMTVGLSALLKSKIVSVDANGDYTVEEEQSSMVITFGGQEMPMPPSPPTRSKMKANGEVISITGDDSGEDSYRAAALTSFYYPSKAINVGDSWTFEGKGDDKLGIKPFTATYKFEAVETVGKYETAKISYTVKETGGSIPATAKGLIWLDTKASDMIKLESAWENFPTPGAPEPITGKIKVEKVD</sequence>
<gene>
    <name evidence="2" type="ORF">NPRO_16430</name>
</gene>
<dbReference type="EMBL" id="AP021858">
    <property type="protein sequence ID" value="BBO24048.1"/>
    <property type="molecule type" value="Genomic_DNA"/>
</dbReference>
<evidence type="ECO:0008006" key="4">
    <source>
        <dbReference type="Google" id="ProtNLM"/>
    </source>
</evidence>
<evidence type="ECO:0000256" key="1">
    <source>
        <dbReference type="SAM" id="SignalP"/>
    </source>
</evidence>
<accession>A0A809RBN7</accession>
<reference evidence="2" key="1">
    <citation type="journal article" name="DNA Res.">
        <title>The physiological potential of anammox bacteria as revealed by their core genome structure.</title>
        <authorList>
            <person name="Okubo T."/>
            <person name="Toyoda A."/>
            <person name="Fukuhara K."/>
            <person name="Uchiyama I."/>
            <person name="Harigaya Y."/>
            <person name="Kuroiwa M."/>
            <person name="Suzuki T."/>
            <person name="Murakami Y."/>
            <person name="Suwa Y."/>
            <person name="Takami H."/>
        </authorList>
    </citation>
    <scope>NUCLEOTIDE SEQUENCE</scope>
    <source>
        <strain evidence="2">317325-2</strain>
    </source>
</reference>
<feature type="chain" id="PRO_5035257211" description="DUF3108 domain-containing protein" evidence="1">
    <location>
        <begin position="22"/>
        <end position="234"/>
    </location>
</feature>